<protein>
    <recommendedName>
        <fullName evidence="4">threonine-phosphate decarboxylase</fullName>
        <ecNumber evidence="4">4.1.1.81</ecNumber>
    </recommendedName>
    <alternativeName>
        <fullName evidence="8">L-threonine-O-3-phosphate decarboxylase</fullName>
    </alternativeName>
</protein>
<feature type="domain" description="Aminotransferase class I/classII large" evidence="10">
    <location>
        <begin position="24"/>
        <end position="347"/>
    </location>
</feature>
<keyword evidence="6" id="KW-0663">Pyridoxal phosphate</keyword>
<dbReference type="InterPro" id="IPR004839">
    <property type="entry name" value="Aminotransferase_I/II_large"/>
</dbReference>
<dbReference type="NCBIfam" id="TIGR01140">
    <property type="entry name" value="L_thr_O3P_dcar"/>
    <property type="match status" value="1"/>
</dbReference>
<dbReference type="GO" id="GO:0009236">
    <property type="term" value="P:cobalamin biosynthetic process"/>
    <property type="evidence" value="ECO:0007669"/>
    <property type="project" value="UniProtKB-UniPathway"/>
</dbReference>
<dbReference type="UniPathway" id="UPA00148"/>
<evidence type="ECO:0000256" key="8">
    <source>
        <dbReference type="ARBA" id="ARBA00029996"/>
    </source>
</evidence>
<dbReference type="PANTHER" id="PTHR42885:SF1">
    <property type="entry name" value="THREONINE-PHOSPHATE DECARBOXYLASE"/>
    <property type="match status" value="1"/>
</dbReference>
<evidence type="ECO:0000259" key="10">
    <source>
        <dbReference type="Pfam" id="PF00155"/>
    </source>
</evidence>
<dbReference type="PROSITE" id="PS00105">
    <property type="entry name" value="AA_TRANSFER_CLASS_1"/>
    <property type="match status" value="1"/>
</dbReference>
<dbReference type="AlphaFoldDB" id="A0A372LU34"/>
<dbReference type="RefSeq" id="WP_117324891.1">
    <property type="nucleotide sequence ID" value="NZ_QVTE01000004.1"/>
</dbReference>
<evidence type="ECO:0000256" key="6">
    <source>
        <dbReference type="ARBA" id="ARBA00022898"/>
    </source>
</evidence>
<dbReference type="InterPro" id="IPR005860">
    <property type="entry name" value="CobD"/>
</dbReference>
<evidence type="ECO:0000256" key="5">
    <source>
        <dbReference type="ARBA" id="ARBA00022573"/>
    </source>
</evidence>
<dbReference type="GO" id="GO:0048472">
    <property type="term" value="F:threonine-phosphate decarboxylase activity"/>
    <property type="evidence" value="ECO:0007669"/>
    <property type="project" value="UniProtKB-EC"/>
</dbReference>
<comment type="caution">
    <text evidence="11">The sequence shown here is derived from an EMBL/GenBank/DDBJ whole genome shotgun (WGS) entry which is preliminary data.</text>
</comment>
<dbReference type="Proteomes" id="UP000264541">
    <property type="component" value="Unassembled WGS sequence"/>
</dbReference>
<proteinExistence type="predicted"/>
<dbReference type="InterPro" id="IPR015421">
    <property type="entry name" value="PyrdxlP-dep_Trfase_major"/>
</dbReference>
<dbReference type="Pfam" id="PF00155">
    <property type="entry name" value="Aminotran_1_2"/>
    <property type="match status" value="1"/>
</dbReference>
<dbReference type="EMBL" id="QVTE01000004">
    <property type="protein sequence ID" value="RFU71407.1"/>
    <property type="molecule type" value="Genomic_DNA"/>
</dbReference>
<dbReference type="InterPro" id="IPR015424">
    <property type="entry name" value="PyrdxlP-dep_Trfase"/>
</dbReference>
<dbReference type="EC" id="4.1.1.81" evidence="4"/>
<evidence type="ECO:0000256" key="7">
    <source>
        <dbReference type="ARBA" id="ARBA00023239"/>
    </source>
</evidence>
<dbReference type="Gene3D" id="3.90.1150.10">
    <property type="entry name" value="Aspartate Aminotransferase, domain 1"/>
    <property type="match status" value="1"/>
</dbReference>
<dbReference type="Gene3D" id="3.40.640.10">
    <property type="entry name" value="Type I PLP-dependent aspartate aminotransferase-like (Major domain)"/>
    <property type="match status" value="1"/>
</dbReference>
<dbReference type="InterPro" id="IPR004838">
    <property type="entry name" value="NHTrfase_class1_PyrdxlP-BS"/>
</dbReference>
<comment type="catalytic activity">
    <reaction evidence="9">
        <text>O-phospho-L-threonine + H(+) = (R)-1-aminopropan-2-yl phosphate + CO2</text>
        <dbReference type="Rhea" id="RHEA:11492"/>
        <dbReference type="ChEBI" id="CHEBI:15378"/>
        <dbReference type="ChEBI" id="CHEBI:16526"/>
        <dbReference type="ChEBI" id="CHEBI:58563"/>
        <dbReference type="ChEBI" id="CHEBI:58675"/>
        <dbReference type="EC" id="4.1.1.81"/>
    </reaction>
</comment>
<keyword evidence="5" id="KW-0169">Cobalamin biosynthesis</keyword>
<evidence type="ECO:0000256" key="3">
    <source>
        <dbReference type="ARBA" id="ARBA00004953"/>
    </source>
</evidence>
<keyword evidence="12" id="KW-1185">Reference proteome</keyword>
<dbReference type="CDD" id="cd00609">
    <property type="entry name" value="AAT_like"/>
    <property type="match status" value="1"/>
</dbReference>
<evidence type="ECO:0000313" key="11">
    <source>
        <dbReference type="EMBL" id="RFU71407.1"/>
    </source>
</evidence>
<accession>A0A372LU34</accession>
<evidence type="ECO:0000256" key="1">
    <source>
        <dbReference type="ARBA" id="ARBA00001933"/>
    </source>
</evidence>
<sequence length="354" mass="40059">MKLPSHGSNPHYLYNSLGIEMPEHYVDFSANINPLGPPPALLEEWKHSFHYIHDYPDPQASVLTKKIAAMEGVPEQSVLVGNGGAEIISLVARWLAGKRVMIVQPAFSEYETACLANGCRVTWHMLEEGVWELELPALDGIDAIFLCTPNNPTGIEYSPQAVVHLIQECSERGVYVIIDEAFYDFLEEAATYTAHLPDYSNLIILRSLTKMYSIPGLRLGYLMADQEIVSRISAYRPHWSVNALALMAGEICMDAEDHVKRTREMIESERLKLKDFYDSSGFIMSKSSINFYLLREPDTADASGLLRFLLENGIVPRHTFNFPGLSGRWLRFAVKTGRDNSSLMEVLNRWRKEE</sequence>
<dbReference type="GO" id="GO:0030170">
    <property type="term" value="F:pyridoxal phosphate binding"/>
    <property type="evidence" value="ECO:0007669"/>
    <property type="project" value="InterPro"/>
</dbReference>
<dbReference type="InterPro" id="IPR015422">
    <property type="entry name" value="PyrdxlP-dep_Trfase_small"/>
</dbReference>
<comment type="cofactor">
    <cofactor evidence="1">
        <name>pyridoxal 5'-phosphate</name>
        <dbReference type="ChEBI" id="CHEBI:597326"/>
    </cofactor>
</comment>
<reference evidence="11 12" key="1">
    <citation type="submission" date="2018-08" db="EMBL/GenBank/DDBJ databases">
        <title>Bacillus chawlae sp. nov., Bacillus glennii sp. nov., and Bacillus saganii sp. nov. Isolated from the Vehicle Assembly Building at Kennedy Space Center where the Viking Spacecraft were Assembled.</title>
        <authorList>
            <person name="Seuylemezian A."/>
            <person name="Vaishampayan P."/>
        </authorList>
    </citation>
    <scope>NUCLEOTIDE SEQUENCE [LARGE SCALE GENOMIC DNA]</scope>
    <source>
        <strain evidence="11 12">V47-23a</strain>
    </source>
</reference>
<evidence type="ECO:0000256" key="4">
    <source>
        <dbReference type="ARBA" id="ARBA00012285"/>
    </source>
</evidence>
<dbReference type="PANTHER" id="PTHR42885">
    <property type="entry name" value="HISTIDINOL-PHOSPHATE AMINOTRANSFERASE-RELATED"/>
    <property type="match status" value="1"/>
</dbReference>
<dbReference type="OrthoDB" id="9813612at2"/>
<dbReference type="SUPFAM" id="SSF53383">
    <property type="entry name" value="PLP-dependent transferases"/>
    <property type="match status" value="1"/>
</dbReference>
<evidence type="ECO:0000313" key="12">
    <source>
        <dbReference type="Proteomes" id="UP000264541"/>
    </source>
</evidence>
<evidence type="ECO:0000256" key="2">
    <source>
        <dbReference type="ARBA" id="ARBA00003444"/>
    </source>
</evidence>
<gene>
    <name evidence="11" type="ORF">D0469_01485</name>
</gene>
<keyword evidence="7 11" id="KW-0456">Lyase</keyword>
<organism evidence="11 12">
    <name type="scientific">Peribacillus saganii</name>
    <dbReference type="NCBI Taxonomy" id="2303992"/>
    <lineage>
        <taxon>Bacteria</taxon>
        <taxon>Bacillati</taxon>
        <taxon>Bacillota</taxon>
        <taxon>Bacilli</taxon>
        <taxon>Bacillales</taxon>
        <taxon>Bacillaceae</taxon>
        <taxon>Peribacillus</taxon>
    </lineage>
</organism>
<comment type="pathway">
    <text evidence="3">Cofactor biosynthesis; adenosylcobalamin biosynthesis.</text>
</comment>
<evidence type="ECO:0000256" key="9">
    <source>
        <dbReference type="ARBA" id="ARBA00048531"/>
    </source>
</evidence>
<comment type="function">
    <text evidence="2">Decarboxylates L-threonine-O-3-phosphate to yield (R)-1-amino-2-propanol O-2-phosphate, the precursor for the linkage between the nucleotide loop and the corrin ring in cobalamin.</text>
</comment>
<name>A0A372LU34_9BACI</name>